<dbReference type="InterPro" id="IPR005025">
    <property type="entry name" value="FMN_Rdtase-like_dom"/>
</dbReference>
<sequence length="195" mass="21062">MRTDSINILAISGSTRKSSSNINLIKAIALLTAENFSVSIFDGLTELPHFNPDLDYGQVPEDEKVAGFRKQLRDADAVLICTPEYAVGVPGTLKNAIDWTVSTMEFSKKPVALITASTAGSRGHQSLLGTLLIIESKISVDTQLLISGIQTKLNSDFHITDEDTLKKVNQLISALTSIVKGEIQESQLLPAPLLN</sequence>
<gene>
    <name evidence="2" type="ORF">BFS30_13450</name>
</gene>
<dbReference type="GO" id="GO:0005829">
    <property type="term" value="C:cytosol"/>
    <property type="evidence" value="ECO:0007669"/>
    <property type="project" value="TreeGrafter"/>
</dbReference>
<dbReference type="EMBL" id="CP017141">
    <property type="protein sequence ID" value="AOM80774.1"/>
    <property type="molecule type" value="Genomic_DNA"/>
</dbReference>
<keyword evidence="3" id="KW-1185">Reference proteome</keyword>
<dbReference type="PANTHER" id="PTHR30543">
    <property type="entry name" value="CHROMATE REDUCTASE"/>
    <property type="match status" value="1"/>
</dbReference>
<dbReference type="Proteomes" id="UP000094313">
    <property type="component" value="Chromosome"/>
</dbReference>
<dbReference type="Pfam" id="PF03358">
    <property type="entry name" value="FMN_red"/>
    <property type="match status" value="1"/>
</dbReference>
<name>A0A1D7QQ24_9SPHI</name>
<reference evidence="2 3" key="1">
    <citation type="submission" date="2016-08" db="EMBL/GenBank/DDBJ databases">
        <authorList>
            <person name="Seilhamer J.J."/>
        </authorList>
    </citation>
    <scope>NUCLEOTIDE SEQUENCE [LARGE SCALE GENOMIC DNA]</scope>
    <source>
        <strain evidence="2 3">DX4</strain>
    </source>
</reference>
<dbReference type="InterPro" id="IPR029039">
    <property type="entry name" value="Flavoprotein-like_sf"/>
</dbReference>
<protein>
    <submittedName>
        <fullName evidence="2">Flavoprotein</fullName>
    </submittedName>
</protein>
<organism evidence="2 3">
    <name type="scientific">Pedobacter steynii</name>
    <dbReference type="NCBI Taxonomy" id="430522"/>
    <lineage>
        <taxon>Bacteria</taxon>
        <taxon>Pseudomonadati</taxon>
        <taxon>Bacteroidota</taxon>
        <taxon>Sphingobacteriia</taxon>
        <taxon>Sphingobacteriales</taxon>
        <taxon>Sphingobacteriaceae</taxon>
        <taxon>Pedobacter</taxon>
    </lineage>
</organism>
<evidence type="ECO:0000313" key="2">
    <source>
        <dbReference type="EMBL" id="AOM80774.1"/>
    </source>
</evidence>
<dbReference type="AlphaFoldDB" id="A0A1D7QQ24"/>
<dbReference type="KEGG" id="psty:BFS30_13450"/>
<accession>A0A1D7QQ24</accession>
<dbReference type="InterPro" id="IPR050712">
    <property type="entry name" value="NAD(P)H-dep_reductase"/>
</dbReference>
<evidence type="ECO:0000259" key="1">
    <source>
        <dbReference type="Pfam" id="PF03358"/>
    </source>
</evidence>
<feature type="domain" description="NADPH-dependent FMN reductase-like" evidence="1">
    <location>
        <begin position="7"/>
        <end position="127"/>
    </location>
</feature>
<dbReference type="PANTHER" id="PTHR30543:SF21">
    <property type="entry name" value="NAD(P)H-DEPENDENT FMN REDUCTASE LOT6"/>
    <property type="match status" value="1"/>
</dbReference>
<dbReference type="GO" id="GO:0016491">
    <property type="term" value="F:oxidoreductase activity"/>
    <property type="evidence" value="ECO:0007669"/>
    <property type="project" value="InterPro"/>
</dbReference>
<dbReference type="SUPFAM" id="SSF52218">
    <property type="entry name" value="Flavoproteins"/>
    <property type="match status" value="1"/>
</dbReference>
<dbReference type="Gene3D" id="3.40.50.360">
    <property type="match status" value="1"/>
</dbReference>
<dbReference type="OrthoDB" id="9812295at2"/>
<evidence type="ECO:0000313" key="3">
    <source>
        <dbReference type="Proteomes" id="UP000094313"/>
    </source>
</evidence>
<dbReference type="GO" id="GO:0010181">
    <property type="term" value="F:FMN binding"/>
    <property type="evidence" value="ECO:0007669"/>
    <property type="project" value="TreeGrafter"/>
</dbReference>
<proteinExistence type="predicted"/>